<gene>
    <name evidence="1" type="ORF">DPMN_021488</name>
</gene>
<dbReference type="Proteomes" id="UP000828390">
    <property type="component" value="Unassembled WGS sequence"/>
</dbReference>
<organism evidence="1 2">
    <name type="scientific">Dreissena polymorpha</name>
    <name type="common">Zebra mussel</name>
    <name type="synonym">Mytilus polymorpha</name>
    <dbReference type="NCBI Taxonomy" id="45954"/>
    <lineage>
        <taxon>Eukaryota</taxon>
        <taxon>Metazoa</taxon>
        <taxon>Spiralia</taxon>
        <taxon>Lophotrochozoa</taxon>
        <taxon>Mollusca</taxon>
        <taxon>Bivalvia</taxon>
        <taxon>Autobranchia</taxon>
        <taxon>Heteroconchia</taxon>
        <taxon>Euheterodonta</taxon>
        <taxon>Imparidentia</taxon>
        <taxon>Neoheterodontei</taxon>
        <taxon>Myida</taxon>
        <taxon>Dreissenoidea</taxon>
        <taxon>Dreissenidae</taxon>
        <taxon>Dreissena</taxon>
    </lineage>
</organism>
<accession>A0A9D4SA04</accession>
<dbReference type="EMBL" id="JAIWYP010000001">
    <property type="protein sequence ID" value="KAH3897301.1"/>
    <property type="molecule type" value="Genomic_DNA"/>
</dbReference>
<comment type="caution">
    <text evidence="1">The sequence shown here is derived from an EMBL/GenBank/DDBJ whole genome shotgun (WGS) entry which is preliminary data.</text>
</comment>
<reference evidence="1" key="1">
    <citation type="journal article" date="2019" name="bioRxiv">
        <title>The Genome of the Zebra Mussel, Dreissena polymorpha: A Resource for Invasive Species Research.</title>
        <authorList>
            <person name="McCartney M.A."/>
            <person name="Auch B."/>
            <person name="Kono T."/>
            <person name="Mallez S."/>
            <person name="Zhang Y."/>
            <person name="Obille A."/>
            <person name="Becker A."/>
            <person name="Abrahante J.E."/>
            <person name="Garbe J."/>
            <person name="Badalamenti J.P."/>
            <person name="Herman A."/>
            <person name="Mangelson H."/>
            <person name="Liachko I."/>
            <person name="Sullivan S."/>
            <person name="Sone E.D."/>
            <person name="Koren S."/>
            <person name="Silverstein K.A.T."/>
            <person name="Beckman K.B."/>
            <person name="Gohl D.M."/>
        </authorList>
    </citation>
    <scope>NUCLEOTIDE SEQUENCE</scope>
    <source>
        <strain evidence="1">Duluth1</strain>
        <tissue evidence="1">Whole animal</tissue>
    </source>
</reference>
<name>A0A9D4SA04_DREPO</name>
<dbReference type="AlphaFoldDB" id="A0A9D4SA04"/>
<protein>
    <submittedName>
        <fullName evidence="1">Uncharacterized protein</fullName>
    </submittedName>
</protein>
<proteinExistence type="predicted"/>
<reference evidence="1" key="2">
    <citation type="submission" date="2020-11" db="EMBL/GenBank/DDBJ databases">
        <authorList>
            <person name="McCartney M.A."/>
            <person name="Auch B."/>
            <person name="Kono T."/>
            <person name="Mallez S."/>
            <person name="Becker A."/>
            <person name="Gohl D.M."/>
            <person name="Silverstein K.A.T."/>
            <person name="Koren S."/>
            <person name="Bechman K.B."/>
            <person name="Herman A."/>
            <person name="Abrahante J.E."/>
            <person name="Garbe J."/>
        </authorList>
    </citation>
    <scope>NUCLEOTIDE SEQUENCE</scope>
    <source>
        <strain evidence="1">Duluth1</strain>
        <tissue evidence="1">Whole animal</tissue>
    </source>
</reference>
<evidence type="ECO:0000313" key="1">
    <source>
        <dbReference type="EMBL" id="KAH3897301.1"/>
    </source>
</evidence>
<sequence>MGNADQSLSYVVACLQEDNSLVETELYRHERDEQINEKRTIIHQIKGSYVNKWPVESRRCRIFLTSRGITSVFVS</sequence>
<evidence type="ECO:0000313" key="2">
    <source>
        <dbReference type="Proteomes" id="UP000828390"/>
    </source>
</evidence>
<keyword evidence="2" id="KW-1185">Reference proteome</keyword>